<dbReference type="EMBL" id="JAACJL010000004">
    <property type="protein sequence ID" value="KAF4621756.1"/>
    <property type="molecule type" value="Genomic_DNA"/>
</dbReference>
<organism evidence="1 2">
    <name type="scientific">Agrocybe pediades</name>
    <dbReference type="NCBI Taxonomy" id="84607"/>
    <lineage>
        <taxon>Eukaryota</taxon>
        <taxon>Fungi</taxon>
        <taxon>Dikarya</taxon>
        <taxon>Basidiomycota</taxon>
        <taxon>Agaricomycotina</taxon>
        <taxon>Agaricomycetes</taxon>
        <taxon>Agaricomycetidae</taxon>
        <taxon>Agaricales</taxon>
        <taxon>Agaricineae</taxon>
        <taxon>Strophariaceae</taxon>
        <taxon>Agrocybe</taxon>
    </lineage>
</organism>
<name>A0A8H4R3X8_9AGAR</name>
<gene>
    <name evidence="1" type="ORF">D9613_012136</name>
</gene>
<keyword evidence="2" id="KW-1185">Reference proteome</keyword>
<dbReference type="AlphaFoldDB" id="A0A8H4R3X8"/>
<evidence type="ECO:0000313" key="1">
    <source>
        <dbReference type="EMBL" id="KAF4621756.1"/>
    </source>
</evidence>
<proteinExistence type="predicted"/>
<reference evidence="1 2" key="1">
    <citation type="submission" date="2019-12" db="EMBL/GenBank/DDBJ databases">
        <authorList>
            <person name="Floudas D."/>
            <person name="Bentzer J."/>
            <person name="Ahren D."/>
            <person name="Johansson T."/>
            <person name="Persson P."/>
            <person name="Tunlid A."/>
        </authorList>
    </citation>
    <scope>NUCLEOTIDE SEQUENCE [LARGE SCALE GENOMIC DNA]</scope>
    <source>
        <strain evidence="1 2">CBS 102.39</strain>
    </source>
</reference>
<accession>A0A8H4R3X8</accession>
<evidence type="ECO:0000313" key="2">
    <source>
        <dbReference type="Proteomes" id="UP000521872"/>
    </source>
</evidence>
<comment type="caution">
    <text evidence="1">The sequence shown here is derived from an EMBL/GenBank/DDBJ whole genome shotgun (WGS) entry which is preliminary data.</text>
</comment>
<dbReference type="Proteomes" id="UP000521872">
    <property type="component" value="Unassembled WGS sequence"/>
</dbReference>
<protein>
    <submittedName>
        <fullName evidence="1">Uncharacterized protein</fullName>
    </submittedName>
</protein>
<sequence>MITLDNASNCGSMMGDLERLLEKMGVPFQAEGNRIRCFPHVINIAVKAALRELSASAPALTDAEDVPLIFEQNENDSNYEDALNSDVVAKCRSLVTACRASGQRREELQATIKEGNESKHYS</sequence>